<evidence type="ECO:0000313" key="3">
    <source>
        <dbReference type="Proteomes" id="UP001642409"/>
    </source>
</evidence>
<accession>A0AA86UH86</accession>
<dbReference type="Proteomes" id="UP001642409">
    <property type="component" value="Unassembled WGS sequence"/>
</dbReference>
<keyword evidence="3" id="KW-1185">Reference proteome</keyword>
<evidence type="ECO:0000313" key="1">
    <source>
        <dbReference type="EMBL" id="CAI9951806.1"/>
    </source>
</evidence>
<reference evidence="1" key="1">
    <citation type="submission" date="2023-06" db="EMBL/GenBank/DDBJ databases">
        <authorList>
            <person name="Kurt Z."/>
        </authorList>
    </citation>
    <scope>NUCLEOTIDE SEQUENCE</scope>
</reference>
<dbReference type="EMBL" id="CAXDID020000055">
    <property type="protein sequence ID" value="CAL6007422.1"/>
    <property type="molecule type" value="Genomic_DNA"/>
</dbReference>
<organism evidence="1">
    <name type="scientific">Hexamita inflata</name>
    <dbReference type="NCBI Taxonomy" id="28002"/>
    <lineage>
        <taxon>Eukaryota</taxon>
        <taxon>Metamonada</taxon>
        <taxon>Diplomonadida</taxon>
        <taxon>Hexamitidae</taxon>
        <taxon>Hexamitinae</taxon>
        <taxon>Hexamita</taxon>
    </lineage>
</organism>
<reference evidence="2 3" key="2">
    <citation type="submission" date="2024-07" db="EMBL/GenBank/DDBJ databases">
        <authorList>
            <person name="Akdeniz Z."/>
        </authorList>
    </citation>
    <scope>NUCLEOTIDE SEQUENCE [LARGE SCALE GENOMIC DNA]</scope>
</reference>
<comment type="caution">
    <text evidence="1">The sequence shown here is derived from an EMBL/GenBank/DDBJ whole genome shotgun (WGS) entry which is preliminary data.</text>
</comment>
<sequence length="206" mass="23617">MSSWWTNKTQTEDTQKVKKQQLYPRTLLMYMNGANLLKQEKLFRQQNLARTHQTDRSSFITFTLAPSPGRYTQQRQVTNASAFASKSERKIILQQSNDVTIPAPNTYQNLQQLNPRQQVKMCGSAMYRNDRFIDKKTGPQLTTRQIAHLHQIANKGSINYSLIENPIKGGTMPRQGMYSARQAIVESFAPESTSKSNITLPTFDRK</sequence>
<dbReference type="AlphaFoldDB" id="A0AA86UH86"/>
<protein>
    <submittedName>
        <fullName evidence="2">Hypothetical_protein</fullName>
    </submittedName>
</protein>
<name>A0AA86UH86_9EUKA</name>
<dbReference type="EMBL" id="CATOUU010000825">
    <property type="protein sequence ID" value="CAI9951806.1"/>
    <property type="molecule type" value="Genomic_DNA"/>
</dbReference>
<proteinExistence type="predicted"/>
<evidence type="ECO:0000313" key="2">
    <source>
        <dbReference type="EMBL" id="CAL6007422.1"/>
    </source>
</evidence>
<gene>
    <name evidence="2" type="ORF">HINF_LOCUS20634</name>
    <name evidence="1" type="ORF">HINF_LOCUS39451</name>
</gene>